<reference evidence="1 2" key="1">
    <citation type="submission" date="2020-02" db="EMBL/GenBank/DDBJ databases">
        <title>Newly sequenced genome of strain CSTR1 showed variability in Candidatus Kuenenia stuttgartiensis genomes.</title>
        <authorList>
            <person name="Ding C."/>
            <person name="Adrian L."/>
        </authorList>
    </citation>
    <scope>NUCLEOTIDE SEQUENCE [LARGE SCALE GENOMIC DNA]</scope>
    <source>
        <strain evidence="1 2">CSTR1</strain>
    </source>
</reference>
<accession>A0A6G7GJ72</accession>
<name>A0A6G7GJ72_KUEST</name>
<dbReference type="EMBL" id="CP049055">
    <property type="protein sequence ID" value="QII09596.1"/>
    <property type="molecule type" value="Genomic_DNA"/>
</dbReference>
<evidence type="ECO:0000313" key="2">
    <source>
        <dbReference type="Proteomes" id="UP000501926"/>
    </source>
</evidence>
<sequence length="76" mass="8751">MGTRMKSLPNVGSLKNEVVETIIKNLGMTKAAFFFREKLSQETDYLKIKDELFGDKTSAELYTEICEWKAEKVTKK</sequence>
<dbReference type="Proteomes" id="UP000501926">
    <property type="component" value="Chromosome"/>
</dbReference>
<organism evidence="1 2">
    <name type="scientific">Kuenenia stuttgartiensis</name>
    <dbReference type="NCBI Taxonomy" id="174633"/>
    <lineage>
        <taxon>Bacteria</taxon>
        <taxon>Pseudomonadati</taxon>
        <taxon>Planctomycetota</taxon>
        <taxon>Candidatus Brocadiia</taxon>
        <taxon>Candidatus Brocadiales</taxon>
        <taxon>Candidatus Brocadiaceae</taxon>
        <taxon>Candidatus Kuenenia</taxon>
    </lineage>
</organism>
<gene>
    <name evidence="1" type="ORF">KsCSTR_02170</name>
</gene>
<protein>
    <submittedName>
        <fullName evidence="1">Uncharacterized protein</fullName>
    </submittedName>
</protein>
<dbReference type="RefSeq" id="WP_164994341.1">
    <property type="nucleotide sequence ID" value="NZ_CP049055.1"/>
</dbReference>
<evidence type="ECO:0000313" key="1">
    <source>
        <dbReference type="EMBL" id="QII09596.1"/>
    </source>
</evidence>
<dbReference type="AlphaFoldDB" id="A0A6G7GJ72"/>
<proteinExistence type="predicted"/>